<feature type="region of interest" description="Disordered" evidence="1">
    <location>
        <begin position="59"/>
        <end position="83"/>
    </location>
</feature>
<dbReference type="EMBL" id="KB528690">
    <property type="protein sequence ID" value="EMP35339.1"/>
    <property type="molecule type" value="Genomic_DNA"/>
</dbReference>
<evidence type="ECO:0000313" key="3">
    <source>
        <dbReference type="Proteomes" id="UP000031443"/>
    </source>
</evidence>
<gene>
    <name evidence="2" type="ORF">UY3_07511</name>
</gene>
<organism evidence="2 3">
    <name type="scientific">Chelonia mydas</name>
    <name type="common">Green sea-turtle</name>
    <name type="synonym">Chelonia agassizi</name>
    <dbReference type="NCBI Taxonomy" id="8469"/>
    <lineage>
        <taxon>Eukaryota</taxon>
        <taxon>Metazoa</taxon>
        <taxon>Chordata</taxon>
        <taxon>Craniata</taxon>
        <taxon>Vertebrata</taxon>
        <taxon>Euteleostomi</taxon>
        <taxon>Archelosauria</taxon>
        <taxon>Testudinata</taxon>
        <taxon>Testudines</taxon>
        <taxon>Cryptodira</taxon>
        <taxon>Durocryptodira</taxon>
        <taxon>Americhelydia</taxon>
        <taxon>Chelonioidea</taxon>
        <taxon>Cheloniidae</taxon>
        <taxon>Chelonia</taxon>
    </lineage>
</organism>
<feature type="region of interest" description="Disordered" evidence="1">
    <location>
        <begin position="22"/>
        <end position="46"/>
    </location>
</feature>
<sequence length="83" mass="8772">MRLPRSVPACALGSGRLPCHSMRNSLSRGAPGHPPPSIEYRPPRRDLPSVIVYAQLSAASPSETVPTSPVPSEPSALNTNQDS</sequence>
<dbReference type="AlphaFoldDB" id="M7BDW0"/>
<evidence type="ECO:0000256" key="1">
    <source>
        <dbReference type="SAM" id="MobiDB-lite"/>
    </source>
</evidence>
<reference evidence="3" key="1">
    <citation type="journal article" date="2013" name="Nat. Genet.">
        <title>The draft genomes of soft-shell turtle and green sea turtle yield insights into the development and evolution of the turtle-specific body plan.</title>
        <authorList>
            <person name="Wang Z."/>
            <person name="Pascual-Anaya J."/>
            <person name="Zadissa A."/>
            <person name="Li W."/>
            <person name="Niimura Y."/>
            <person name="Huang Z."/>
            <person name="Li C."/>
            <person name="White S."/>
            <person name="Xiong Z."/>
            <person name="Fang D."/>
            <person name="Wang B."/>
            <person name="Ming Y."/>
            <person name="Chen Y."/>
            <person name="Zheng Y."/>
            <person name="Kuraku S."/>
            <person name="Pignatelli M."/>
            <person name="Herrero J."/>
            <person name="Beal K."/>
            <person name="Nozawa M."/>
            <person name="Li Q."/>
            <person name="Wang J."/>
            <person name="Zhang H."/>
            <person name="Yu L."/>
            <person name="Shigenobu S."/>
            <person name="Wang J."/>
            <person name="Liu J."/>
            <person name="Flicek P."/>
            <person name="Searle S."/>
            <person name="Wang J."/>
            <person name="Kuratani S."/>
            <person name="Yin Y."/>
            <person name="Aken B."/>
            <person name="Zhang G."/>
            <person name="Irie N."/>
        </authorList>
    </citation>
    <scope>NUCLEOTIDE SEQUENCE [LARGE SCALE GENOMIC DNA]</scope>
</reference>
<dbReference type="Proteomes" id="UP000031443">
    <property type="component" value="Unassembled WGS sequence"/>
</dbReference>
<keyword evidence="3" id="KW-1185">Reference proteome</keyword>
<accession>M7BDW0</accession>
<protein>
    <submittedName>
        <fullName evidence="2">Uncharacterized protein</fullName>
    </submittedName>
</protein>
<evidence type="ECO:0000313" key="2">
    <source>
        <dbReference type="EMBL" id="EMP35339.1"/>
    </source>
</evidence>
<proteinExistence type="predicted"/>
<name>M7BDW0_CHEMY</name>